<dbReference type="OMA" id="WEGPWMA"/>
<reference evidence="13" key="1">
    <citation type="submission" date="2025-08" db="UniProtKB">
        <authorList>
            <consortium name="Ensembl"/>
        </authorList>
    </citation>
    <scope>IDENTIFICATION</scope>
</reference>
<feature type="compositionally biased region" description="Basic residues" evidence="12">
    <location>
        <begin position="24"/>
        <end position="33"/>
    </location>
</feature>
<evidence type="ECO:0000313" key="13">
    <source>
        <dbReference type="Ensembl" id="ENSJHYP00000018332.1"/>
    </source>
</evidence>
<keyword evidence="7" id="KW-0524">Neurogenesis</keyword>
<evidence type="ECO:0000256" key="3">
    <source>
        <dbReference type="ARBA" id="ARBA00010906"/>
    </source>
</evidence>
<dbReference type="GO" id="GO:0051168">
    <property type="term" value="P:nuclear export"/>
    <property type="evidence" value="ECO:0007669"/>
    <property type="project" value="InterPro"/>
</dbReference>
<dbReference type="Proteomes" id="UP000694408">
    <property type="component" value="Unplaced"/>
</dbReference>
<dbReference type="Pfam" id="PF17066">
    <property type="entry name" value="RITA"/>
    <property type="match status" value="1"/>
</dbReference>
<evidence type="ECO:0000256" key="8">
    <source>
        <dbReference type="ARBA" id="ARBA00022976"/>
    </source>
</evidence>
<keyword evidence="9" id="KW-0539">Nucleus</keyword>
<evidence type="ECO:0000256" key="5">
    <source>
        <dbReference type="ARBA" id="ARBA00014447"/>
    </source>
</evidence>
<dbReference type="GO" id="GO:0005737">
    <property type="term" value="C:cytoplasm"/>
    <property type="evidence" value="ECO:0007669"/>
    <property type="project" value="UniProtKB-SubCell"/>
</dbReference>
<feature type="compositionally biased region" description="Low complexity" evidence="12">
    <location>
        <begin position="61"/>
        <end position="74"/>
    </location>
</feature>
<protein>
    <recommendedName>
        <fullName evidence="5">RBPJ-interacting and tubulin-associated protein 1</fullName>
    </recommendedName>
    <alternativeName>
        <fullName evidence="11">RBPJ-interacting and tubulin-associated protein</fullName>
    </alternativeName>
</protein>
<evidence type="ECO:0000256" key="11">
    <source>
        <dbReference type="ARBA" id="ARBA00031318"/>
    </source>
</evidence>
<comment type="similarity">
    <text evidence="3">Belongs to the RITA family.</text>
</comment>
<dbReference type="InterPro" id="IPR031418">
    <property type="entry name" value="RITA1"/>
</dbReference>
<comment type="function">
    <text evidence="10">Tubulin-binding protein that acts as a negative regulator of Notch signaling pathway. Shuttles between the cytoplasm and the nucleus and mediates the nuclear export of RBPJ/RBPSUH, thereby preventing the interaction between RBPJ/RBPSUH and NICD product of Notch proteins (Notch intracellular domain), leading to down-regulate Notch-mediated transcription. May play a role in neurogenesis.</text>
</comment>
<dbReference type="Ensembl" id="ENSJHYT00000022127.1">
    <property type="protein sequence ID" value="ENSJHYP00000018332.1"/>
    <property type="gene ID" value="ENSJHYG00000013960.1"/>
</dbReference>
<name>A0A8C5JGX3_JUNHY</name>
<keyword evidence="6" id="KW-0963">Cytoplasm</keyword>
<sequence length="264" mass="27365">MRAAGPAPAPVGGGSAAAAARPPRGPRGRRRVRPSFVDESLFGRPAGARPPPPAFPPPWAAPAAPSARGSRPGSQCSPCFSACRPARSRSHAPSFCDESLFGAKPQGAAWAAPRMRKEDVAKLHSLLWSPPPVPQGQPGLSPHSRGAPLRAVHPPASAPPATSEPGRREKLCACRHPGSDACPKGWAAPGRARSQSVSRLSTSPDRIRLSSSLGTERWKNQSAPTTPAAPRGPLVRGRSNSVSGSPVPRNAKAAGGCTTRPPWK</sequence>
<dbReference type="GO" id="GO:0007399">
    <property type="term" value="P:nervous system development"/>
    <property type="evidence" value="ECO:0007669"/>
    <property type="project" value="UniProtKB-KW"/>
</dbReference>
<accession>A0A8C5JGX3</accession>
<comment type="subcellular location">
    <subcellularLocation>
        <location evidence="2">Cytoplasm</location>
    </subcellularLocation>
    <subcellularLocation>
        <location evidence="1">Nucleus</location>
    </subcellularLocation>
</comment>
<keyword evidence="14" id="KW-1185">Reference proteome</keyword>
<evidence type="ECO:0000256" key="2">
    <source>
        <dbReference type="ARBA" id="ARBA00004496"/>
    </source>
</evidence>
<evidence type="ECO:0000256" key="10">
    <source>
        <dbReference type="ARBA" id="ARBA00024957"/>
    </source>
</evidence>
<dbReference type="GO" id="GO:0007219">
    <property type="term" value="P:Notch signaling pathway"/>
    <property type="evidence" value="ECO:0007669"/>
    <property type="project" value="UniProtKB-KW"/>
</dbReference>
<feature type="region of interest" description="Disordered" evidence="12">
    <location>
        <begin position="1"/>
        <end position="98"/>
    </location>
</feature>
<feature type="compositionally biased region" description="Polar residues" evidence="12">
    <location>
        <begin position="193"/>
        <end position="225"/>
    </location>
</feature>
<evidence type="ECO:0000256" key="4">
    <source>
        <dbReference type="ARBA" id="ARBA00011667"/>
    </source>
</evidence>
<dbReference type="GO" id="GO:0015631">
    <property type="term" value="F:tubulin binding"/>
    <property type="evidence" value="ECO:0007669"/>
    <property type="project" value="InterPro"/>
</dbReference>
<evidence type="ECO:0000256" key="9">
    <source>
        <dbReference type="ARBA" id="ARBA00023242"/>
    </source>
</evidence>
<evidence type="ECO:0000256" key="12">
    <source>
        <dbReference type="SAM" id="MobiDB-lite"/>
    </source>
</evidence>
<keyword evidence="8" id="KW-0914">Notch signaling pathway</keyword>
<dbReference type="AlphaFoldDB" id="A0A8C5JGX3"/>
<proteinExistence type="inferred from homology"/>
<evidence type="ECO:0000256" key="1">
    <source>
        <dbReference type="ARBA" id="ARBA00004123"/>
    </source>
</evidence>
<organism evidence="13 14">
    <name type="scientific">Junco hyemalis</name>
    <name type="common">Dark-eyed junco</name>
    <dbReference type="NCBI Taxonomy" id="40217"/>
    <lineage>
        <taxon>Eukaryota</taxon>
        <taxon>Metazoa</taxon>
        <taxon>Chordata</taxon>
        <taxon>Craniata</taxon>
        <taxon>Vertebrata</taxon>
        <taxon>Euteleostomi</taxon>
        <taxon>Archelosauria</taxon>
        <taxon>Archosauria</taxon>
        <taxon>Dinosauria</taxon>
        <taxon>Saurischia</taxon>
        <taxon>Theropoda</taxon>
        <taxon>Coelurosauria</taxon>
        <taxon>Aves</taxon>
        <taxon>Neognathae</taxon>
        <taxon>Neoaves</taxon>
        <taxon>Telluraves</taxon>
        <taxon>Australaves</taxon>
        <taxon>Passeriformes</taxon>
        <taxon>Passerellidae</taxon>
        <taxon>Junco</taxon>
    </lineage>
</organism>
<feature type="compositionally biased region" description="Low complexity" evidence="12">
    <location>
        <begin position="151"/>
        <end position="161"/>
    </location>
</feature>
<reference evidence="13" key="2">
    <citation type="submission" date="2025-09" db="UniProtKB">
        <authorList>
            <consortium name="Ensembl"/>
        </authorList>
    </citation>
    <scope>IDENTIFICATION</scope>
</reference>
<evidence type="ECO:0000256" key="6">
    <source>
        <dbReference type="ARBA" id="ARBA00022490"/>
    </source>
</evidence>
<evidence type="ECO:0000313" key="14">
    <source>
        <dbReference type="Proteomes" id="UP000694408"/>
    </source>
</evidence>
<comment type="subunit">
    <text evidence="4">Interacts with RBPJ/RBPSUH.</text>
</comment>
<dbReference type="PANTHER" id="PTHR34917:SF1">
    <property type="entry name" value="RBPJ-INTERACTING AND TUBULIN-ASSOCIATED PROTEIN 1"/>
    <property type="match status" value="1"/>
</dbReference>
<feature type="compositionally biased region" description="Pro residues" evidence="12">
    <location>
        <begin position="48"/>
        <end position="60"/>
    </location>
</feature>
<dbReference type="GO" id="GO:0005634">
    <property type="term" value="C:nucleus"/>
    <property type="evidence" value="ECO:0007669"/>
    <property type="project" value="UniProtKB-SubCell"/>
</dbReference>
<evidence type="ECO:0000256" key="7">
    <source>
        <dbReference type="ARBA" id="ARBA00022902"/>
    </source>
</evidence>
<feature type="region of interest" description="Disordered" evidence="12">
    <location>
        <begin position="127"/>
        <end position="264"/>
    </location>
</feature>
<dbReference type="GO" id="GO:0045746">
    <property type="term" value="P:negative regulation of Notch signaling pathway"/>
    <property type="evidence" value="ECO:0007669"/>
    <property type="project" value="TreeGrafter"/>
</dbReference>
<dbReference type="PANTHER" id="PTHR34917">
    <property type="entry name" value="RBPJ-INTERACTING AND TUBULIN-ASSOCIATED PROTEIN 1"/>
    <property type="match status" value="1"/>
</dbReference>